<accession>A0A975GR90</accession>
<name>A0A975GR90_9BACT</name>
<dbReference type="EMBL" id="CP061800">
    <property type="protein sequence ID" value="QTA90734.1"/>
    <property type="molecule type" value="Genomic_DNA"/>
</dbReference>
<dbReference type="AlphaFoldDB" id="A0A975GR90"/>
<reference evidence="1" key="1">
    <citation type="journal article" date="2021" name="Microb. Physiol.">
        <title>Proteogenomic Insights into the Physiology of Marine, Sulfate-Reducing, Filamentous Desulfonema limicola and Desulfonema magnum.</title>
        <authorList>
            <person name="Schnaars V."/>
            <person name="Wohlbrand L."/>
            <person name="Scheve S."/>
            <person name="Hinrichs C."/>
            <person name="Reinhardt R."/>
            <person name="Rabus R."/>
        </authorList>
    </citation>
    <scope>NUCLEOTIDE SEQUENCE</scope>
    <source>
        <strain evidence="1">4be13</strain>
    </source>
</reference>
<gene>
    <name evidence="1" type="ORF">dnm_067950</name>
</gene>
<dbReference type="Proteomes" id="UP000663722">
    <property type="component" value="Chromosome"/>
</dbReference>
<organism evidence="1 2">
    <name type="scientific">Desulfonema magnum</name>
    <dbReference type="NCBI Taxonomy" id="45655"/>
    <lineage>
        <taxon>Bacteria</taxon>
        <taxon>Pseudomonadati</taxon>
        <taxon>Thermodesulfobacteriota</taxon>
        <taxon>Desulfobacteria</taxon>
        <taxon>Desulfobacterales</taxon>
        <taxon>Desulfococcaceae</taxon>
        <taxon>Desulfonema</taxon>
    </lineage>
</organism>
<sequence>MKLLYNTDNKKNGFGKQNQAGSCDLSYVGFVFLKILTLINDKEVINFFVLNKLKLSLF</sequence>
<evidence type="ECO:0000313" key="2">
    <source>
        <dbReference type="Proteomes" id="UP000663722"/>
    </source>
</evidence>
<keyword evidence="2" id="KW-1185">Reference proteome</keyword>
<protein>
    <submittedName>
        <fullName evidence="1">Uncharacterized protein</fullName>
    </submittedName>
</protein>
<proteinExistence type="predicted"/>
<dbReference type="KEGG" id="dmm:dnm_067950"/>
<evidence type="ECO:0000313" key="1">
    <source>
        <dbReference type="EMBL" id="QTA90734.1"/>
    </source>
</evidence>